<accession>A0ABN9XW41</accession>
<dbReference type="SMART" id="SM00220">
    <property type="entry name" value="S_TKc"/>
    <property type="match status" value="1"/>
</dbReference>
<dbReference type="EMBL" id="CAUYUJ010021136">
    <property type="protein sequence ID" value="CAK0902900.1"/>
    <property type="molecule type" value="Genomic_DNA"/>
</dbReference>
<dbReference type="InterPro" id="IPR051681">
    <property type="entry name" value="Ser/Thr_Kinases-Pseudokinases"/>
</dbReference>
<evidence type="ECO:0000313" key="2">
    <source>
        <dbReference type="EMBL" id="CAK0902900.1"/>
    </source>
</evidence>
<dbReference type="InterPro" id="IPR011009">
    <property type="entry name" value="Kinase-like_dom_sf"/>
</dbReference>
<name>A0ABN9XW41_9DINO</name>
<protein>
    <recommendedName>
        <fullName evidence="1">Protein kinase domain-containing protein</fullName>
    </recommendedName>
</protein>
<reference evidence="2" key="1">
    <citation type="submission" date="2023-10" db="EMBL/GenBank/DDBJ databases">
        <authorList>
            <person name="Chen Y."/>
            <person name="Shah S."/>
            <person name="Dougan E. K."/>
            <person name="Thang M."/>
            <person name="Chan C."/>
        </authorList>
    </citation>
    <scope>NUCLEOTIDE SEQUENCE [LARGE SCALE GENOMIC DNA]</scope>
</reference>
<dbReference type="Proteomes" id="UP001189429">
    <property type="component" value="Unassembled WGS sequence"/>
</dbReference>
<dbReference type="PROSITE" id="PS50011">
    <property type="entry name" value="PROTEIN_KINASE_DOM"/>
    <property type="match status" value="1"/>
</dbReference>
<dbReference type="Pfam" id="PF07714">
    <property type="entry name" value="PK_Tyr_Ser-Thr"/>
    <property type="match status" value="1"/>
</dbReference>
<evidence type="ECO:0000259" key="1">
    <source>
        <dbReference type="PROSITE" id="PS50011"/>
    </source>
</evidence>
<comment type="caution">
    <text evidence="2">The sequence shown here is derived from an EMBL/GenBank/DDBJ whole genome shotgun (WGS) entry which is preliminary data.</text>
</comment>
<proteinExistence type="predicted"/>
<keyword evidence="3" id="KW-1185">Reference proteome</keyword>
<dbReference type="PIRSF" id="PIRSF000654">
    <property type="entry name" value="Integrin-linked_kinase"/>
    <property type="match status" value="1"/>
</dbReference>
<dbReference type="PROSITE" id="PS00108">
    <property type="entry name" value="PROTEIN_KINASE_ST"/>
    <property type="match status" value="1"/>
</dbReference>
<feature type="non-terminal residue" evidence="2">
    <location>
        <position position="1"/>
    </location>
</feature>
<evidence type="ECO:0000313" key="3">
    <source>
        <dbReference type="Proteomes" id="UP001189429"/>
    </source>
</evidence>
<feature type="domain" description="Protein kinase" evidence="1">
    <location>
        <begin position="1"/>
        <end position="199"/>
    </location>
</feature>
<sequence length="224" mass="24998">GGSLFGALYESSLHLSIRQRVKILADVASGMRYLHAQTPSIIHRDLKSPNVLLTKYIRAVDQEPMAKVTDFGLSRFSRDQQSTGSSNARAYTMGVGTWRWMAPEMFFASDSDDYDEKVDVYSFGILAYEVLVQKVPYAAEFPDLKDADPRMGLRVLDGLRPDVSELNPKFPLVLTEIMVKCWADQPSSRPAFQELEPIMAELYVSLSGRPTGVSASQDDAAYFV</sequence>
<dbReference type="InterPro" id="IPR001245">
    <property type="entry name" value="Ser-Thr/Tyr_kinase_cat_dom"/>
</dbReference>
<dbReference type="InterPro" id="IPR008271">
    <property type="entry name" value="Ser/Thr_kinase_AS"/>
</dbReference>
<dbReference type="PANTHER" id="PTHR44329">
    <property type="entry name" value="SERINE/THREONINE-PROTEIN KINASE TNNI3K-RELATED"/>
    <property type="match status" value="1"/>
</dbReference>
<organism evidence="2 3">
    <name type="scientific">Prorocentrum cordatum</name>
    <dbReference type="NCBI Taxonomy" id="2364126"/>
    <lineage>
        <taxon>Eukaryota</taxon>
        <taxon>Sar</taxon>
        <taxon>Alveolata</taxon>
        <taxon>Dinophyceae</taxon>
        <taxon>Prorocentrales</taxon>
        <taxon>Prorocentraceae</taxon>
        <taxon>Prorocentrum</taxon>
    </lineage>
</organism>
<dbReference type="InterPro" id="IPR000719">
    <property type="entry name" value="Prot_kinase_dom"/>
</dbReference>
<dbReference type="SUPFAM" id="SSF56112">
    <property type="entry name" value="Protein kinase-like (PK-like)"/>
    <property type="match status" value="1"/>
</dbReference>
<dbReference type="Gene3D" id="1.10.510.10">
    <property type="entry name" value="Transferase(Phosphotransferase) domain 1"/>
    <property type="match status" value="1"/>
</dbReference>
<gene>
    <name evidence="2" type="ORF">PCOR1329_LOCUS79362</name>
</gene>